<comment type="caution">
    <text evidence="8">The sequence shown here is derived from an EMBL/GenBank/DDBJ whole genome shotgun (WGS) entry which is preliminary data.</text>
</comment>
<evidence type="ECO:0000256" key="5">
    <source>
        <dbReference type="ARBA" id="ARBA00038359"/>
    </source>
</evidence>
<dbReference type="GO" id="GO:0016020">
    <property type="term" value="C:membrane"/>
    <property type="evidence" value="ECO:0007669"/>
    <property type="project" value="UniProtKB-SubCell"/>
</dbReference>
<evidence type="ECO:0000256" key="3">
    <source>
        <dbReference type="ARBA" id="ARBA00022989"/>
    </source>
</evidence>
<evidence type="ECO:0000256" key="1">
    <source>
        <dbReference type="ARBA" id="ARBA00004141"/>
    </source>
</evidence>
<comment type="similarity">
    <text evidence="5">Belongs to the SAT4 family.</text>
</comment>
<dbReference type="InterPro" id="IPR052337">
    <property type="entry name" value="SAT4-like"/>
</dbReference>
<evidence type="ECO:0000256" key="4">
    <source>
        <dbReference type="ARBA" id="ARBA00023136"/>
    </source>
</evidence>
<name>A0A8H5SUL1_FUSHE</name>
<keyword evidence="4 6" id="KW-0472">Membrane</keyword>
<feature type="transmembrane region" description="Helical" evidence="6">
    <location>
        <begin position="217"/>
        <end position="238"/>
    </location>
</feature>
<dbReference type="Pfam" id="PF20684">
    <property type="entry name" value="Fung_rhodopsin"/>
    <property type="match status" value="1"/>
</dbReference>
<feature type="transmembrane region" description="Helical" evidence="6">
    <location>
        <begin position="93"/>
        <end position="117"/>
    </location>
</feature>
<keyword evidence="3 6" id="KW-1133">Transmembrane helix</keyword>
<sequence>MLDENARRVLLDGLPLAITIIVSIFLGLAIIAVTIRLTVRLSDGTFGADDWLILAGTLTYIADSALAVYGASVGIGSKDKDTNPWLAMEGQKIFIIWITVYVVAVALIKSSVCVTLGRIADTAAPILRYAIWVLFGITWASCIATFFGILAFCRPIHAFWDPTLVRQGKATCGGGEALIGLSHTNTATSIITDVGCVVVPGFLLWKTQMSIMSKMQVLCLLSLASVASIATVVRAPFISSFRHPEDNLKYHIGYIVLFSCVEIGVEVFSIDGFQGRETDIMVFGTVRRNDHHEIGFLKDMRRMNVALICAKLALTVVGNRATLTQGIGDDESSMV</sequence>
<comment type="subcellular location">
    <subcellularLocation>
        <location evidence="1">Membrane</location>
        <topology evidence="1">Multi-pass membrane protein</topology>
    </subcellularLocation>
</comment>
<dbReference type="InterPro" id="IPR049326">
    <property type="entry name" value="Rhodopsin_dom_fungi"/>
</dbReference>
<evidence type="ECO:0000256" key="6">
    <source>
        <dbReference type="SAM" id="Phobius"/>
    </source>
</evidence>
<reference evidence="8 9" key="1">
    <citation type="submission" date="2020-05" db="EMBL/GenBank/DDBJ databases">
        <title>Identification and distribution of gene clusters putatively required for synthesis of sphingolipid metabolism inhibitors in phylogenetically diverse species of the filamentous fungus Fusarium.</title>
        <authorList>
            <person name="Kim H.-S."/>
            <person name="Busman M."/>
            <person name="Brown D.W."/>
            <person name="Divon H."/>
            <person name="Uhlig S."/>
            <person name="Proctor R.H."/>
        </authorList>
    </citation>
    <scope>NUCLEOTIDE SEQUENCE [LARGE SCALE GENOMIC DNA]</scope>
    <source>
        <strain evidence="8 9">NRRL 20693</strain>
    </source>
</reference>
<dbReference type="EMBL" id="JAAGWQ010000198">
    <property type="protein sequence ID" value="KAF5660279.1"/>
    <property type="molecule type" value="Genomic_DNA"/>
</dbReference>
<organism evidence="8 9">
    <name type="scientific">Fusarium heterosporum</name>
    <dbReference type="NCBI Taxonomy" id="42747"/>
    <lineage>
        <taxon>Eukaryota</taxon>
        <taxon>Fungi</taxon>
        <taxon>Dikarya</taxon>
        <taxon>Ascomycota</taxon>
        <taxon>Pezizomycotina</taxon>
        <taxon>Sordariomycetes</taxon>
        <taxon>Hypocreomycetidae</taxon>
        <taxon>Hypocreales</taxon>
        <taxon>Nectriaceae</taxon>
        <taxon>Fusarium</taxon>
        <taxon>Fusarium heterosporum species complex</taxon>
    </lineage>
</organism>
<gene>
    <name evidence="8" type="ORF">FHETE_9021</name>
</gene>
<dbReference type="PANTHER" id="PTHR33048:SF15">
    <property type="entry name" value="INTEGRAL MEMBRANE PROTEIN"/>
    <property type="match status" value="1"/>
</dbReference>
<dbReference type="AlphaFoldDB" id="A0A8H5SUL1"/>
<keyword evidence="9" id="KW-1185">Reference proteome</keyword>
<dbReference type="OrthoDB" id="9976870at2759"/>
<dbReference type="Proteomes" id="UP000567885">
    <property type="component" value="Unassembled WGS sequence"/>
</dbReference>
<dbReference type="Gene3D" id="3.40.50.300">
    <property type="entry name" value="P-loop containing nucleotide triphosphate hydrolases"/>
    <property type="match status" value="1"/>
</dbReference>
<dbReference type="InterPro" id="IPR027417">
    <property type="entry name" value="P-loop_NTPase"/>
</dbReference>
<accession>A0A8H5SUL1</accession>
<protein>
    <recommendedName>
        <fullName evidence="7">Rhodopsin domain-containing protein</fullName>
    </recommendedName>
</protein>
<evidence type="ECO:0000256" key="2">
    <source>
        <dbReference type="ARBA" id="ARBA00022692"/>
    </source>
</evidence>
<feature type="transmembrane region" description="Helical" evidence="6">
    <location>
        <begin position="51"/>
        <end position="73"/>
    </location>
</feature>
<dbReference type="PANTHER" id="PTHR33048">
    <property type="entry name" value="PTH11-LIKE INTEGRAL MEMBRANE PROTEIN (AFU_ORTHOLOGUE AFUA_5G11245)"/>
    <property type="match status" value="1"/>
</dbReference>
<feature type="transmembrane region" description="Helical" evidence="6">
    <location>
        <begin position="129"/>
        <end position="152"/>
    </location>
</feature>
<feature type="domain" description="Rhodopsin" evidence="7">
    <location>
        <begin position="35"/>
        <end position="268"/>
    </location>
</feature>
<evidence type="ECO:0000259" key="7">
    <source>
        <dbReference type="Pfam" id="PF20684"/>
    </source>
</evidence>
<evidence type="ECO:0000313" key="9">
    <source>
        <dbReference type="Proteomes" id="UP000567885"/>
    </source>
</evidence>
<keyword evidence="2 6" id="KW-0812">Transmembrane</keyword>
<feature type="transmembrane region" description="Helical" evidence="6">
    <location>
        <begin position="16"/>
        <end position="39"/>
    </location>
</feature>
<evidence type="ECO:0000313" key="8">
    <source>
        <dbReference type="EMBL" id="KAF5660279.1"/>
    </source>
</evidence>
<proteinExistence type="inferred from homology"/>
<feature type="transmembrane region" description="Helical" evidence="6">
    <location>
        <begin position="250"/>
        <end position="268"/>
    </location>
</feature>